<keyword evidence="1" id="KW-1133">Transmembrane helix</keyword>
<dbReference type="AlphaFoldDB" id="A0A2S7T0T3"/>
<gene>
    <name evidence="2" type="ORF">CJD36_001710</name>
</gene>
<protein>
    <submittedName>
        <fullName evidence="2">Uncharacterized protein</fullName>
    </submittedName>
</protein>
<dbReference type="Proteomes" id="UP000239872">
    <property type="component" value="Unassembled WGS sequence"/>
</dbReference>
<keyword evidence="1" id="KW-0812">Transmembrane</keyword>
<sequence>MTHSLAFVIIAFGFLKFIGYWLAEEFQYGVQTIKTDFMTIKDQFAQLSDKLEKYRDSDSGEYFGELKNNISHRNLSA</sequence>
<reference evidence="2 3" key="1">
    <citation type="submission" date="2018-01" db="EMBL/GenBank/DDBJ databases">
        <title>A novel member of the phylum Bacteroidetes isolated from glacier ice.</title>
        <authorList>
            <person name="Liu Q."/>
            <person name="Xin Y.-H."/>
        </authorList>
    </citation>
    <scope>NUCLEOTIDE SEQUENCE [LARGE SCALE GENOMIC DNA]</scope>
    <source>
        <strain evidence="2 3">RB1R16</strain>
    </source>
</reference>
<dbReference type="EMBL" id="PPSL01000001">
    <property type="protein sequence ID" value="PQJ12491.1"/>
    <property type="molecule type" value="Genomic_DNA"/>
</dbReference>
<keyword evidence="1" id="KW-0472">Membrane</keyword>
<accession>A0A2S7T0T3</accession>
<evidence type="ECO:0000313" key="2">
    <source>
        <dbReference type="EMBL" id="PQJ12491.1"/>
    </source>
</evidence>
<name>A0A2S7T0T3_9BACT</name>
<proteinExistence type="predicted"/>
<evidence type="ECO:0000256" key="1">
    <source>
        <dbReference type="SAM" id="Phobius"/>
    </source>
</evidence>
<feature type="transmembrane region" description="Helical" evidence="1">
    <location>
        <begin position="6"/>
        <end position="23"/>
    </location>
</feature>
<evidence type="ECO:0000313" key="3">
    <source>
        <dbReference type="Proteomes" id="UP000239872"/>
    </source>
</evidence>
<comment type="caution">
    <text evidence="2">The sequence shown here is derived from an EMBL/GenBank/DDBJ whole genome shotgun (WGS) entry which is preliminary data.</text>
</comment>
<keyword evidence="3" id="KW-1185">Reference proteome</keyword>
<organism evidence="2 3">
    <name type="scientific">Flavipsychrobacter stenotrophus</name>
    <dbReference type="NCBI Taxonomy" id="2077091"/>
    <lineage>
        <taxon>Bacteria</taxon>
        <taxon>Pseudomonadati</taxon>
        <taxon>Bacteroidota</taxon>
        <taxon>Chitinophagia</taxon>
        <taxon>Chitinophagales</taxon>
        <taxon>Chitinophagaceae</taxon>
        <taxon>Flavipsychrobacter</taxon>
    </lineage>
</organism>